<proteinExistence type="predicted"/>
<dbReference type="PANTHER" id="PTHR14942:SF0">
    <property type="entry name" value="U11_U12 SMALL NUCLEAR RIBONUCLEOPROTEIN 25 KDA PROTEIN"/>
    <property type="match status" value="1"/>
</dbReference>
<dbReference type="GO" id="GO:0000398">
    <property type="term" value="P:mRNA splicing, via spliceosome"/>
    <property type="evidence" value="ECO:0007669"/>
    <property type="project" value="InterPro"/>
</dbReference>
<protein>
    <recommendedName>
        <fullName evidence="1">SNRNP25 ubiquitin-like domain-containing protein</fullName>
    </recommendedName>
</protein>
<evidence type="ECO:0000313" key="3">
    <source>
        <dbReference type="EMBL" id="JAS09838.1"/>
    </source>
</evidence>
<dbReference type="AlphaFoldDB" id="A0A1B6CTK3"/>
<dbReference type="GO" id="GO:0005689">
    <property type="term" value="C:U12-type spliceosomal complex"/>
    <property type="evidence" value="ECO:0007669"/>
    <property type="project" value="TreeGrafter"/>
</dbReference>
<dbReference type="EMBL" id="GEDC01025450">
    <property type="protein sequence ID" value="JAS11848.1"/>
    <property type="molecule type" value="Transcribed_RNA"/>
</dbReference>
<dbReference type="Gene3D" id="3.10.20.90">
    <property type="entry name" value="Phosphatidylinositol 3-kinase Catalytic Subunit, Chain A, domain 1"/>
    <property type="match status" value="1"/>
</dbReference>
<dbReference type="EMBL" id="GEDC01020633">
    <property type="protein sequence ID" value="JAS16665.1"/>
    <property type="molecule type" value="Transcribed_RNA"/>
</dbReference>
<evidence type="ECO:0000313" key="4">
    <source>
        <dbReference type="EMBL" id="JAS11848.1"/>
    </source>
</evidence>
<sequence length="158" mass="18888">MDEDIEYDSFTHFEMIEITNKTLKEVFEKDSMLNNIPTDITLDEVMEKIAVIHGLSMTIYVMRADGEEIPVVVKHKDATVQDLKQAICRQMIRRLNRKSQKVKVSWRFVWKSYDLVIGKQRLKNDKTLLADWNIKNKSRIFFVKRLKKKRNYLLEEYS</sequence>
<dbReference type="EMBL" id="GEDC01027460">
    <property type="protein sequence ID" value="JAS09838.1"/>
    <property type="molecule type" value="Transcribed_RNA"/>
</dbReference>
<dbReference type="EMBL" id="GEDC01029173">
    <property type="protein sequence ID" value="JAS08125.1"/>
    <property type="molecule type" value="Transcribed_RNA"/>
</dbReference>
<feature type="domain" description="SNRNP25 ubiquitin-like" evidence="1">
    <location>
        <begin position="57"/>
        <end position="146"/>
    </location>
</feature>
<evidence type="ECO:0000259" key="1">
    <source>
        <dbReference type="Pfam" id="PF18036"/>
    </source>
</evidence>
<dbReference type="InterPro" id="IPR039690">
    <property type="entry name" value="SNRNP25"/>
</dbReference>
<dbReference type="Pfam" id="PF18036">
    <property type="entry name" value="Ubiquitin_4"/>
    <property type="match status" value="1"/>
</dbReference>
<organism evidence="5">
    <name type="scientific">Clastoptera arizonana</name>
    <name type="common">Arizona spittle bug</name>
    <dbReference type="NCBI Taxonomy" id="38151"/>
    <lineage>
        <taxon>Eukaryota</taxon>
        <taxon>Metazoa</taxon>
        <taxon>Ecdysozoa</taxon>
        <taxon>Arthropoda</taxon>
        <taxon>Hexapoda</taxon>
        <taxon>Insecta</taxon>
        <taxon>Pterygota</taxon>
        <taxon>Neoptera</taxon>
        <taxon>Paraneoptera</taxon>
        <taxon>Hemiptera</taxon>
        <taxon>Auchenorrhyncha</taxon>
        <taxon>Cercopoidea</taxon>
        <taxon>Clastopteridae</taxon>
        <taxon>Clastoptera</taxon>
    </lineage>
</organism>
<dbReference type="InterPro" id="IPR029071">
    <property type="entry name" value="Ubiquitin-like_domsf"/>
</dbReference>
<dbReference type="SUPFAM" id="SSF54236">
    <property type="entry name" value="Ubiquitin-like"/>
    <property type="match status" value="1"/>
</dbReference>
<dbReference type="InterPro" id="IPR040610">
    <property type="entry name" value="SNRNP25_ubiquitin"/>
</dbReference>
<evidence type="ECO:0000313" key="2">
    <source>
        <dbReference type="EMBL" id="JAS08125.1"/>
    </source>
</evidence>
<dbReference type="CDD" id="cd17058">
    <property type="entry name" value="Ubl_SNRNP25"/>
    <property type="match status" value="1"/>
</dbReference>
<evidence type="ECO:0000313" key="5">
    <source>
        <dbReference type="EMBL" id="JAS16665.1"/>
    </source>
</evidence>
<reference evidence="5" key="1">
    <citation type="submission" date="2015-12" db="EMBL/GenBank/DDBJ databases">
        <title>De novo transcriptome assembly of four potential Pierce s Disease insect vectors from Arizona vineyards.</title>
        <authorList>
            <person name="Tassone E.E."/>
        </authorList>
    </citation>
    <scope>NUCLEOTIDE SEQUENCE</scope>
</reference>
<accession>A0A1B6CTK3</accession>
<dbReference type="PANTHER" id="PTHR14942">
    <property type="entry name" value="U11/U12 SMALL NUCLEAR RIBONUCLEOPROTEIN 25 KDA PROTEIN"/>
    <property type="match status" value="1"/>
</dbReference>
<gene>
    <name evidence="4" type="ORF">g.19161</name>
    <name evidence="3" type="ORF">g.19162</name>
    <name evidence="5" type="ORF">g.19163</name>
    <name evidence="2" type="ORF">g.19164</name>
</gene>
<name>A0A1B6CTK3_9HEMI</name>